<organism evidence="3 4">
    <name type="scientific">Vitrella brassicaformis (strain CCMP3155)</name>
    <dbReference type="NCBI Taxonomy" id="1169540"/>
    <lineage>
        <taxon>Eukaryota</taxon>
        <taxon>Sar</taxon>
        <taxon>Alveolata</taxon>
        <taxon>Colpodellida</taxon>
        <taxon>Vitrellaceae</taxon>
        <taxon>Vitrella</taxon>
    </lineage>
</organism>
<sequence>MGNARWPRLDANGQICEYDPPRAAARQRADVAEEPEEVRECYRKENPYPLGSRAWSQFEVADISRQIDAQCKGLAAHAKKLEDANKAAQEEHDRFLRSIGGRVLRFFFPWNPAFRLPSSEDQGRSEGAQETQGVVDAMGDRSYLLGLPDDISLHLLRYLKADSCGALRATSRSVGFHLINEDFLTDRLDAAIHSNGLNPVLSYLKRHKTAQDFLKAAYSALSTAIGLLGGLAAMIIVLFSFPILLAVVLLPTQWLIRKILAIFLADHWLATSEWYLTLFVVALSGSRILNMLINTARKAEWARRDVDKMTKLMMWSWDVFVWGARLAWGGLRLAIGIDKRMSQIEYVMRLLYVIEEGGCWEPIVPLIHFMKNCGMMPSLPIVVTADDLKAVGSRAVFDARPGAVRQYSLFSRRLGSTLRVGRFDNQDCLESSSQPVTYHTPGVLPSDAFDPPTKCGNRAFSSFTDLIVHSASRDRYDGRVIIRRLGGGVFATIHAEQQLAAQVGAQPGRTWRGYRKAADIGEENPQGLKETVVILSGDKSIDEFAIYMTVFGNICFFVFTTEPPARGRRGAALYPRTVALVRGVVKDVLNA</sequence>
<dbReference type="EMBL" id="CDMY01000688">
    <property type="protein sequence ID" value="CEM30079.1"/>
    <property type="molecule type" value="Genomic_DNA"/>
</dbReference>
<keyword evidence="2" id="KW-1133">Transmembrane helix</keyword>
<dbReference type="VEuPathDB" id="CryptoDB:Vbra_17983"/>
<dbReference type="AlphaFoldDB" id="A0A0G4GJI0"/>
<name>A0A0G4GJI0_VITBC</name>
<proteinExistence type="predicted"/>
<evidence type="ECO:0008006" key="5">
    <source>
        <dbReference type="Google" id="ProtNLM"/>
    </source>
</evidence>
<evidence type="ECO:0000313" key="4">
    <source>
        <dbReference type="Proteomes" id="UP000041254"/>
    </source>
</evidence>
<keyword evidence="1" id="KW-0175">Coiled coil</keyword>
<keyword evidence="2" id="KW-0472">Membrane</keyword>
<dbReference type="Proteomes" id="UP000041254">
    <property type="component" value="Unassembled WGS sequence"/>
</dbReference>
<keyword evidence="4" id="KW-1185">Reference proteome</keyword>
<gene>
    <name evidence="3" type="ORF">Vbra_17983</name>
</gene>
<accession>A0A0G4GJI0</accession>
<evidence type="ECO:0000313" key="3">
    <source>
        <dbReference type="EMBL" id="CEM30079.1"/>
    </source>
</evidence>
<protein>
    <recommendedName>
        <fullName evidence="5">F-box domain-containing protein</fullName>
    </recommendedName>
</protein>
<dbReference type="InParanoid" id="A0A0G4GJI0"/>
<evidence type="ECO:0000256" key="2">
    <source>
        <dbReference type="SAM" id="Phobius"/>
    </source>
</evidence>
<evidence type="ECO:0000256" key="1">
    <source>
        <dbReference type="SAM" id="Coils"/>
    </source>
</evidence>
<feature type="transmembrane region" description="Helical" evidence="2">
    <location>
        <begin position="314"/>
        <end position="335"/>
    </location>
</feature>
<feature type="coiled-coil region" evidence="1">
    <location>
        <begin position="71"/>
        <end position="98"/>
    </location>
</feature>
<feature type="transmembrane region" description="Helical" evidence="2">
    <location>
        <begin position="225"/>
        <end position="254"/>
    </location>
</feature>
<reference evidence="3 4" key="1">
    <citation type="submission" date="2014-11" db="EMBL/GenBank/DDBJ databases">
        <authorList>
            <person name="Zhu J."/>
            <person name="Qi W."/>
            <person name="Song R."/>
        </authorList>
    </citation>
    <scope>NUCLEOTIDE SEQUENCE [LARGE SCALE GENOMIC DNA]</scope>
</reference>
<feature type="transmembrane region" description="Helical" evidence="2">
    <location>
        <begin position="274"/>
        <end position="293"/>
    </location>
</feature>
<keyword evidence="2" id="KW-0812">Transmembrane</keyword>
<dbReference type="PhylomeDB" id="A0A0G4GJI0"/>